<evidence type="ECO:0000313" key="1">
    <source>
        <dbReference type="EMBL" id="KAH3739452.1"/>
    </source>
</evidence>
<dbReference type="AlphaFoldDB" id="A0A9D4D7A4"/>
<keyword evidence="2" id="KW-1185">Reference proteome</keyword>
<name>A0A9D4D7A4_DREPO</name>
<dbReference type="GO" id="GO:0008289">
    <property type="term" value="F:lipid binding"/>
    <property type="evidence" value="ECO:0007669"/>
    <property type="project" value="UniProtKB-KW"/>
</dbReference>
<organism evidence="1 2">
    <name type="scientific">Dreissena polymorpha</name>
    <name type="common">Zebra mussel</name>
    <name type="synonym">Mytilus polymorpha</name>
    <dbReference type="NCBI Taxonomy" id="45954"/>
    <lineage>
        <taxon>Eukaryota</taxon>
        <taxon>Metazoa</taxon>
        <taxon>Spiralia</taxon>
        <taxon>Lophotrochozoa</taxon>
        <taxon>Mollusca</taxon>
        <taxon>Bivalvia</taxon>
        <taxon>Autobranchia</taxon>
        <taxon>Heteroconchia</taxon>
        <taxon>Euheterodonta</taxon>
        <taxon>Imparidentia</taxon>
        <taxon>Neoheterodontei</taxon>
        <taxon>Myida</taxon>
        <taxon>Dreissenoidea</taxon>
        <taxon>Dreissenidae</taxon>
        <taxon>Dreissena</taxon>
    </lineage>
</organism>
<dbReference type="SUPFAM" id="SSF50814">
    <property type="entry name" value="Lipocalins"/>
    <property type="match status" value="1"/>
</dbReference>
<evidence type="ECO:0000313" key="2">
    <source>
        <dbReference type="Proteomes" id="UP000828390"/>
    </source>
</evidence>
<comment type="caution">
    <text evidence="1">The sequence shown here is derived from an EMBL/GenBank/DDBJ whole genome shotgun (WGS) entry which is preliminary data.</text>
</comment>
<reference evidence="1" key="2">
    <citation type="submission" date="2020-11" db="EMBL/GenBank/DDBJ databases">
        <authorList>
            <person name="McCartney M.A."/>
            <person name="Auch B."/>
            <person name="Kono T."/>
            <person name="Mallez S."/>
            <person name="Becker A."/>
            <person name="Gohl D.M."/>
            <person name="Silverstein K.A.T."/>
            <person name="Koren S."/>
            <person name="Bechman K.B."/>
            <person name="Herman A."/>
            <person name="Abrahante J.E."/>
            <person name="Garbe J."/>
        </authorList>
    </citation>
    <scope>NUCLEOTIDE SEQUENCE</scope>
    <source>
        <strain evidence="1">Duluth1</strain>
        <tissue evidence="1">Whole animal</tissue>
    </source>
</reference>
<gene>
    <name evidence="1" type="ORF">DPMN_046104</name>
</gene>
<reference evidence="1" key="1">
    <citation type="journal article" date="2019" name="bioRxiv">
        <title>The Genome of the Zebra Mussel, Dreissena polymorpha: A Resource for Invasive Species Research.</title>
        <authorList>
            <person name="McCartney M.A."/>
            <person name="Auch B."/>
            <person name="Kono T."/>
            <person name="Mallez S."/>
            <person name="Zhang Y."/>
            <person name="Obille A."/>
            <person name="Becker A."/>
            <person name="Abrahante J.E."/>
            <person name="Garbe J."/>
            <person name="Badalamenti J.P."/>
            <person name="Herman A."/>
            <person name="Mangelson H."/>
            <person name="Liachko I."/>
            <person name="Sullivan S."/>
            <person name="Sone E.D."/>
            <person name="Koren S."/>
            <person name="Silverstein K.A.T."/>
            <person name="Beckman K.B."/>
            <person name="Gohl D.M."/>
        </authorList>
    </citation>
    <scope>NUCLEOTIDE SEQUENCE</scope>
    <source>
        <strain evidence="1">Duluth1</strain>
        <tissue evidence="1">Whole animal</tissue>
    </source>
</reference>
<dbReference type="EMBL" id="JAIWYP010000011">
    <property type="protein sequence ID" value="KAH3739452.1"/>
    <property type="molecule type" value="Genomic_DNA"/>
</dbReference>
<protein>
    <submittedName>
        <fullName evidence="1">Uncharacterized protein</fullName>
    </submittedName>
</protein>
<dbReference type="Proteomes" id="UP000828390">
    <property type="component" value="Unassembled WGS sequence"/>
</dbReference>
<accession>A0A9D4D7A4</accession>
<dbReference type="Gene3D" id="2.40.128.20">
    <property type="match status" value="1"/>
</dbReference>
<proteinExistence type="predicted"/>
<sequence>MGRWFEERKFYAEFQAGVTCSFAEYTLQGDGTVKVNNTGYREMYFHPTFFCKFRHYV</sequence>
<dbReference type="InterPro" id="IPR012674">
    <property type="entry name" value="Calycin"/>
</dbReference>